<dbReference type="AlphaFoldDB" id="A0A1F7RSU2"/>
<feature type="transmembrane region" description="Helical" evidence="1">
    <location>
        <begin position="293"/>
        <end position="311"/>
    </location>
</feature>
<keyword evidence="1" id="KW-0812">Transmembrane</keyword>
<evidence type="ECO:0000313" key="2">
    <source>
        <dbReference type="EMBL" id="OGL44074.1"/>
    </source>
</evidence>
<proteinExistence type="predicted"/>
<comment type="caution">
    <text evidence="2">The sequence shown here is derived from an EMBL/GenBank/DDBJ whole genome shotgun (WGS) entry which is preliminary data.</text>
</comment>
<feature type="transmembrane region" description="Helical" evidence="1">
    <location>
        <begin position="419"/>
        <end position="438"/>
    </location>
</feature>
<gene>
    <name evidence="2" type="ORF">A2W05_03365</name>
</gene>
<feature type="transmembrane region" description="Helical" evidence="1">
    <location>
        <begin position="155"/>
        <end position="175"/>
    </location>
</feature>
<feature type="transmembrane region" description="Helical" evidence="1">
    <location>
        <begin position="323"/>
        <end position="347"/>
    </location>
</feature>
<keyword evidence="1" id="KW-0472">Membrane</keyword>
<evidence type="ECO:0008006" key="4">
    <source>
        <dbReference type="Google" id="ProtNLM"/>
    </source>
</evidence>
<feature type="transmembrane region" description="Helical" evidence="1">
    <location>
        <begin position="450"/>
        <end position="470"/>
    </location>
</feature>
<feature type="transmembrane region" description="Helical" evidence="1">
    <location>
        <begin position="245"/>
        <end position="263"/>
    </location>
</feature>
<evidence type="ECO:0000256" key="1">
    <source>
        <dbReference type="SAM" id="Phobius"/>
    </source>
</evidence>
<keyword evidence="1" id="KW-1133">Transmembrane helix</keyword>
<feature type="transmembrane region" description="Helical" evidence="1">
    <location>
        <begin position="187"/>
        <end position="208"/>
    </location>
</feature>
<dbReference type="EMBL" id="MGDE01000195">
    <property type="protein sequence ID" value="OGL44074.1"/>
    <property type="molecule type" value="Genomic_DNA"/>
</dbReference>
<organism evidence="2 3">
    <name type="scientific">Candidatus Schekmanbacteria bacterium RBG_16_38_10</name>
    <dbReference type="NCBI Taxonomy" id="1817879"/>
    <lineage>
        <taxon>Bacteria</taxon>
        <taxon>Candidatus Schekmaniibacteriota</taxon>
    </lineage>
</organism>
<feature type="transmembrane region" description="Helical" evidence="1">
    <location>
        <begin position="270"/>
        <end position="287"/>
    </location>
</feature>
<dbReference type="InterPro" id="IPR051533">
    <property type="entry name" value="WaaL-like"/>
</dbReference>
<protein>
    <recommendedName>
        <fullName evidence="4">O-antigen polymerase</fullName>
    </recommendedName>
</protein>
<name>A0A1F7RSU2_9BACT</name>
<reference evidence="2 3" key="1">
    <citation type="journal article" date="2016" name="Nat. Commun.">
        <title>Thousands of microbial genomes shed light on interconnected biogeochemical processes in an aquifer system.</title>
        <authorList>
            <person name="Anantharaman K."/>
            <person name="Brown C.T."/>
            <person name="Hug L.A."/>
            <person name="Sharon I."/>
            <person name="Castelle C.J."/>
            <person name="Probst A.J."/>
            <person name="Thomas B.C."/>
            <person name="Singh A."/>
            <person name="Wilkins M.J."/>
            <person name="Karaoz U."/>
            <person name="Brodie E.L."/>
            <person name="Williams K.H."/>
            <person name="Hubbard S.S."/>
            <person name="Banfield J.F."/>
        </authorList>
    </citation>
    <scope>NUCLEOTIDE SEQUENCE [LARGE SCALE GENOMIC DNA]</scope>
</reference>
<sequence>MRIRTANDIPNKNISTFLFLLVLVSGMGIAIAIASFGFSVLLFILLVCVGCYVLFNPWHGFLSTIFFLPFSGIQFEWITGVQIPVQIIPSQFFGVLTLIGYLLLGKRLKFTKHDRALLVFFVIALFTSLINYPRIISVDIEFFGGIFRNTGGRSLAQLFGLGLMIGLYLLTVNILTTQQRLNRTLKLFLGSLFITGIFAIYQFIGYFFGLPFVEFTYYPALKEIIGPGIVGDFARVGSVAGEPRQLSYVLLPGIFILLPLVVLKPHPFKSRVVPSIFLFSIFVAFVFTFARSGWVSFIVSLLAILFLMLFYKSRERLGKKLLASLTSIVLLVVFFVVLDKIISWWGYSLGYSVFERFLSIETTWTESYIENIYLNETWKLAISNFLWGVGFGNSSFYITVKPYVDLTGTYLRLLSETGIFGLLTFLWFLSGNLIYSIRAMKKTPEDGNRVIILTLLAGVLSLLINWIHYGQDFNNPIIWVLLGMLKASAKLGYNTCERS</sequence>
<feature type="transmembrane region" description="Helical" evidence="1">
    <location>
        <begin position="81"/>
        <end position="104"/>
    </location>
</feature>
<evidence type="ECO:0000313" key="3">
    <source>
        <dbReference type="Proteomes" id="UP000178797"/>
    </source>
</evidence>
<dbReference type="PANTHER" id="PTHR37422">
    <property type="entry name" value="TEICHURONIC ACID BIOSYNTHESIS PROTEIN TUAE"/>
    <property type="match status" value="1"/>
</dbReference>
<feature type="transmembrane region" description="Helical" evidence="1">
    <location>
        <begin position="14"/>
        <end position="33"/>
    </location>
</feature>
<dbReference type="PANTHER" id="PTHR37422:SF13">
    <property type="entry name" value="LIPOPOLYSACCHARIDE BIOSYNTHESIS PROTEIN PA4999-RELATED"/>
    <property type="match status" value="1"/>
</dbReference>
<feature type="transmembrane region" description="Helical" evidence="1">
    <location>
        <begin position="40"/>
        <end position="61"/>
    </location>
</feature>
<dbReference type="Proteomes" id="UP000178797">
    <property type="component" value="Unassembled WGS sequence"/>
</dbReference>
<feature type="transmembrane region" description="Helical" evidence="1">
    <location>
        <begin position="116"/>
        <end position="135"/>
    </location>
</feature>
<accession>A0A1F7RSU2</accession>